<reference evidence="3 4" key="1">
    <citation type="submission" date="2017-06" db="EMBL/GenBank/DDBJ databases">
        <authorList>
            <person name="Kim H.J."/>
            <person name="Triplett B.A."/>
        </authorList>
    </citation>
    <scope>NUCLEOTIDE SEQUENCE [LARGE SCALE GENOMIC DNA]</scope>
    <source>
        <strain evidence="3 4">DSM 18704</strain>
    </source>
</reference>
<organism evidence="3 4">
    <name type="scientific">Granulicella rosea</name>
    <dbReference type="NCBI Taxonomy" id="474952"/>
    <lineage>
        <taxon>Bacteria</taxon>
        <taxon>Pseudomonadati</taxon>
        <taxon>Acidobacteriota</taxon>
        <taxon>Terriglobia</taxon>
        <taxon>Terriglobales</taxon>
        <taxon>Acidobacteriaceae</taxon>
        <taxon>Granulicella</taxon>
    </lineage>
</organism>
<dbReference type="RefSeq" id="WP_089409690.1">
    <property type="nucleotide sequence ID" value="NZ_FZOU01000007.1"/>
</dbReference>
<keyword evidence="1" id="KW-1133">Transmembrane helix</keyword>
<dbReference type="OrthoDB" id="109092at2"/>
<keyword evidence="4" id="KW-1185">Reference proteome</keyword>
<dbReference type="AlphaFoldDB" id="A0A239LK50"/>
<keyword evidence="1" id="KW-0472">Membrane</keyword>
<feature type="signal peptide" evidence="2">
    <location>
        <begin position="1"/>
        <end position="25"/>
    </location>
</feature>
<dbReference type="EMBL" id="FZOU01000007">
    <property type="protein sequence ID" value="SNT30272.1"/>
    <property type="molecule type" value="Genomic_DNA"/>
</dbReference>
<evidence type="ECO:0000313" key="4">
    <source>
        <dbReference type="Proteomes" id="UP000198356"/>
    </source>
</evidence>
<keyword evidence="2" id="KW-0732">Signal</keyword>
<evidence type="ECO:0000313" key="3">
    <source>
        <dbReference type="EMBL" id="SNT30272.1"/>
    </source>
</evidence>
<name>A0A239LK50_9BACT</name>
<accession>A0A239LK50</accession>
<evidence type="ECO:0000256" key="1">
    <source>
        <dbReference type="SAM" id="Phobius"/>
    </source>
</evidence>
<evidence type="ECO:0000256" key="2">
    <source>
        <dbReference type="SAM" id="SignalP"/>
    </source>
</evidence>
<dbReference type="Proteomes" id="UP000198356">
    <property type="component" value="Unassembled WGS sequence"/>
</dbReference>
<feature type="chain" id="PRO_5012444334" evidence="2">
    <location>
        <begin position="26"/>
        <end position="397"/>
    </location>
</feature>
<dbReference type="InterPro" id="IPR046534">
    <property type="entry name" value="DUF6599"/>
</dbReference>
<sequence>MGVSLKLRFAGAVLSLFAASLALPAQDSKTMIVEPPAPLLTGHFMNWDRQGDAASGKEPAAADAANAAILKEDGLTRFATATYTHSADSPEKSGTLDATAMQFVDATGAFSAFTFYRSQLPHAHAMTGAAKIGSESVSDGDTTLMWAGTAILRTKGTANAKELLALTSSLPKVSGSKGLSPLLPSYVPAKGLVAGSVRYALGPVGYKQMGGFLPPDMLAWDKSAEVLTADYTGRSGKGVLTLLIYPTPQIAGDRGRAIEAYMNSPEVAKSESHALKMRRIGTLIGVATGGFSPEQAKELIEGLHTNQVLTFDKKMPLEFHAEMVKTYTLMQNIAWFSAVVGGAAVLLGLFLGGARAGWRVMRGKPAASEPEFLTINLREKPKGVLLPDAAVGDGKAT</sequence>
<feature type="transmembrane region" description="Helical" evidence="1">
    <location>
        <begin position="333"/>
        <end position="354"/>
    </location>
</feature>
<keyword evidence="1" id="KW-0812">Transmembrane</keyword>
<gene>
    <name evidence="3" type="ORF">SAMN05421770_10756</name>
</gene>
<dbReference type="Pfam" id="PF20244">
    <property type="entry name" value="DUF6599"/>
    <property type="match status" value="1"/>
</dbReference>
<protein>
    <submittedName>
        <fullName evidence="3">Uncharacterized protein</fullName>
    </submittedName>
</protein>
<proteinExistence type="predicted"/>